<evidence type="ECO:0000313" key="2">
    <source>
        <dbReference type="EMBL" id="CAB4738404.1"/>
    </source>
</evidence>
<protein>
    <submittedName>
        <fullName evidence="2">Unannotated protein</fullName>
    </submittedName>
</protein>
<dbReference type="EMBL" id="CAEZYW010000075">
    <property type="protein sequence ID" value="CAB4738404.1"/>
    <property type="molecule type" value="Genomic_DNA"/>
</dbReference>
<organism evidence="2">
    <name type="scientific">freshwater metagenome</name>
    <dbReference type="NCBI Taxonomy" id="449393"/>
    <lineage>
        <taxon>unclassified sequences</taxon>
        <taxon>metagenomes</taxon>
        <taxon>ecological metagenomes</taxon>
    </lineage>
</organism>
<gene>
    <name evidence="2" type="ORF">UFOPK2786_00632</name>
</gene>
<dbReference type="InterPro" id="IPR047703">
    <property type="entry name" value="SCO2322-like"/>
</dbReference>
<name>A0A6J6SUE0_9ZZZZ</name>
<accession>A0A6J6SUE0</accession>
<keyword evidence="1" id="KW-1133">Transmembrane helix</keyword>
<dbReference type="NCBIfam" id="NF040672">
    <property type="entry name" value="SCO2322_fam"/>
    <property type="match status" value="1"/>
</dbReference>
<keyword evidence="1" id="KW-0812">Transmembrane</keyword>
<feature type="transmembrane region" description="Helical" evidence="1">
    <location>
        <begin position="201"/>
        <end position="221"/>
    </location>
</feature>
<dbReference type="AlphaFoldDB" id="A0A6J6SUE0"/>
<proteinExistence type="predicted"/>
<keyword evidence="1" id="KW-0472">Membrane</keyword>
<reference evidence="2" key="1">
    <citation type="submission" date="2020-05" db="EMBL/GenBank/DDBJ databases">
        <authorList>
            <person name="Chiriac C."/>
            <person name="Salcher M."/>
            <person name="Ghai R."/>
            <person name="Kavagutti S V."/>
        </authorList>
    </citation>
    <scope>NUCLEOTIDE SEQUENCE</scope>
</reference>
<sequence>MLRSVRGAVLVSTVLAALIVIAPAARAESAYRYWTYWSVTDGAWRFSTIGPASAVPADGSVEGWRFAVTTAAGSAGDAPDSDPATAFESICGDTEPVAGKKRVAIDVDFGIAEDAPPGERSPADIRECITADEAATGYELLRSMTDVRVGDGLVCGIGTYPQAECAAMVDEAQPTSSGLEPVPESTVAAPELSSAASSSPAAPLISGLALLVAAIIGTLAWRRRDRG</sequence>
<evidence type="ECO:0000256" key="1">
    <source>
        <dbReference type="SAM" id="Phobius"/>
    </source>
</evidence>